<accession>A0A0E9V5G4</accession>
<dbReference type="EMBL" id="GBXM01035862">
    <property type="protein sequence ID" value="JAH72715.1"/>
    <property type="molecule type" value="Transcribed_RNA"/>
</dbReference>
<proteinExistence type="predicted"/>
<dbReference type="AlphaFoldDB" id="A0A0E9V5G4"/>
<evidence type="ECO:0000313" key="1">
    <source>
        <dbReference type="EMBL" id="JAH72715.1"/>
    </source>
</evidence>
<organism evidence="1">
    <name type="scientific">Anguilla anguilla</name>
    <name type="common">European freshwater eel</name>
    <name type="synonym">Muraena anguilla</name>
    <dbReference type="NCBI Taxonomy" id="7936"/>
    <lineage>
        <taxon>Eukaryota</taxon>
        <taxon>Metazoa</taxon>
        <taxon>Chordata</taxon>
        <taxon>Craniata</taxon>
        <taxon>Vertebrata</taxon>
        <taxon>Euteleostomi</taxon>
        <taxon>Actinopterygii</taxon>
        <taxon>Neopterygii</taxon>
        <taxon>Teleostei</taxon>
        <taxon>Anguilliformes</taxon>
        <taxon>Anguillidae</taxon>
        <taxon>Anguilla</taxon>
    </lineage>
</organism>
<reference evidence="1" key="2">
    <citation type="journal article" date="2015" name="Fish Shellfish Immunol.">
        <title>Early steps in the European eel (Anguilla anguilla)-Vibrio vulnificus interaction in the gills: Role of the RtxA13 toxin.</title>
        <authorList>
            <person name="Callol A."/>
            <person name="Pajuelo D."/>
            <person name="Ebbesson L."/>
            <person name="Teles M."/>
            <person name="MacKenzie S."/>
            <person name="Amaro C."/>
        </authorList>
    </citation>
    <scope>NUCLEOTIDE SEQUENCE</scope>
</reference>
<reference evidence="1" key="1">
    <citation type="submission" date="2014-11" db="EMBL/GenBank/DDBJ databases">
        <authorList>
            <person name="Amaro Gonzalez C."/>
        </authorList>
    </citation>
    <scope>NUCLEOTIDE SEQUENCE</scope>
</reference>
<sequence length="19" mass="2042">MYNETIGDDNIAPQCTEAG</sequence>
<name>A0A0E9V5G4_ANGAN</name>
<protein>
    <submittedName>
        <fullName evidence="1">Uncharacterized protein</fullName>
    </submittedName>
</protein>